<keyword evidence="1" id="KW-0560">Oxidoreductase</keyword>
<dbReference type="InterPro" id="IPR029032">
    <property type="entry name" value="AhpD-like"/>
</dbReference>
<protein>
    <submittedName>
        <fullName evidence="1">Peroxidase</fullName>
    </submittedName>
</protein>
<dbReference type="EMBL" id="VBAP01000035">
    <property type="protein sequence ID" value="TMI75947.1"/>
    <property type="molecule type" value="Genomic_DNA"/>
</dbReference>
<accession>A0A537IXG8</accession>
<dbReference type="Gene3D" id="1.20.1290.10">
    <property type="entry name" value="AhpD-like"/>
    <property type="match status" value="1"/>
</dbReference>
<gene>
    <name evidence="1" type="ORF">E6H05_05270</name>
</gene>
<dbReference type="AlphaFoldDB" id="A0A537IXG8"/>
<name>A0A537IXG8_9BACT</name>
<dbReference type="GO" id="GO:0004601">
    <property type="term" value="F:peroxidase activity"/>
    <property type="evidence" value="ECO:0007669"/>
    <property type="project" value="UniProtKB-KW"/>
</dbReference>
<dbReference type="Proteomes" id="UP000318834">
    <property type="component" value="Unassembled WGS sequence"/>
</dbReference>
<evidence type="ECO:0000313" key="2">
    <source>
        <dbReference type="Proteomes" id="UP000318834"/>
    </source>
</evidence>
<dbReference type="SUPFAM" id="SSF69118">
    <property type="entry name" value="AhpD-like"/>
    <property type="match status" value="1"/>
</dbReference>
<comment type="caution">
    <text evidence="1">The sequence shown here is derived from an EMBL/GenBank/DDBJ whole genome shotgun (WGS) entry which is preliminary data.</text>
</comment>
<reference evidence="1 2" key="1">
    <citation type="journal article" date="2019" name="Nat. Microbiol.">
        <title>Mediterranean grassland soil C-N compound turnover is dependent on rainfall and depth, and is mediated by genomically divergent microorganisms.</title>
        <authorList>
            <person name="Diamond S."/>
            <person name="Andeer P.F."/>
            <person name="Li Z."/>
            <person name="Crits-Christoph A."/>
            <person name="Burstein D."/>
            <person name="Anantharaman K."/>
            <person name="Lane K.R."/>
            <person name="Thomas B.C."/>
            <person name="Pan C."/>
            <person name="Northen T.R."/>
            <person name="Banfield J.F."/>
        </authorList>
    </citation>
    <scope>NUCLEOTIDE SEQUENCE [LARGE SCALE GENOMIC DNA]</scope>
    <source>
        <strain evidence="1">NP_8</strain>
    </source>
</reference>
<sequence length="93" mass="10137">MLADWRSAPVDPKVRATLGFLEKLTLAPADVRPVDLEPVRAAGVSDEGVEDAIQVCVLFNIYDRLADSLSFYLPGPDGYAASGRSLLRRGYQL</sequence>
<evidence type="ECO:0000313" key="1">
    <source>
        <dbReference type="EMBL" id="TMI75947.1"/>
    </source>
</evidence>
<organism evidence="1 2">
    <name type="scientific">Candidatus Segetimicrobium genomatis</name>
    <dbReference type="NCBI Taxonomy" id="2569760"/>
    <lineage>
        <taxon>Bacteria</taxon>
        <taxon>Bacillati</taxon>
        <taxon>Candidatus Sysuimicrobiota</taxon>
        <taxon>Candidatus Sysuimicrobiia</taxon>
        <taxon>Candidatus Sysuimicrobiales</taxon>
        <taxon>Candidatus Segetimicrobiaceae</taxon>
        <taxon>Candidatus Segetimicrobium</taxon>
    </lineage>
</organism>
<keyword evidence="1" id="KW-0575">Peroxidase</keyword>
<proteinExistence type="predicted"/>